<proteinExistence type="predicted"/>
<feature type="transmembrane region" description="Helical" evidence="2">
    <location>
        <begin position="21"/>
        <end position="42"/>
    </location>
</feature>
<keyword evidence="1" id="KW-0175">Coiled coil</keyword>
<dbReference type="InterPro" id="IPR045749">
    <property type="entry name" value="DUF6090"/>
</dbReference>
<dbReference type="OrthoDB" id="821805at2"/>
<dbReference type="RefSeq" id="WP_147767841.1">
    <property type="nucleotide sequence ID" value="NZ_VRKQ01000010.1"/>
</dbReference>
<evidence type="ECO:0000313" key="3">
    <source>
        <dbReference type="EMBL" id="TXG36878.1"/>
    </source>
</evidence>
<reference evidence="3 4" key="1">
    <citation type="submission" date="2019-08" db="EMBL/GenBank/DDBJ databases">
        <title>Seonamhaeicola sediminis sp. nov., isolated from marine sediment.</title>
        <authorList>
            <person name="Cao W.R."/>
        </authorList>
    </citation>
    <scope>NUCLEOTIDE SEQUENCE [LARGE SCALE GENOMIC DNA]</scope>
    <source>
        <strain evidence="3 4">1505</strain>
    </source>
</reference>
<gene>
    <name evidence="3" type="ORF">FUA22_09895</name>
</gene>
<keyword evidence="2" id="KW-1133">Transmembrane helix</keyword>
<accession>A0A5C7GH17</accession>
<dbReference type="AlphaFoldDB" id="A0A5C7GH17"/>
<comment type="caution">
    <text evidence="3">The sequence shown here is derived from an EMBL/GenBank/DDBJ whole genome shotgun (WGS) entry which is preliminary data.</text>
</comment>
<keyword evidence="2" id="KW-0812">Transmembrane</keyword>
<protein>
    <submittedName>
        <fullName evidence="3">Uncharacterized protein</fullName>
    </submittedName>
</protein>
<feature type="coiled-coil region" evidence="1">
    <location>
        <begin position="42"/>
        <end position="69"/>
    </location>
</feature>
<evidence type="ECO:0000313" key="4">
    <source>
        <dbReference type="Proteomes" id="UP000321080"/>
    </source>
</evidence>
<dbReference type="Proteomes" id="UP000321080">
    <property type="component" value="Unassembled WGS sequence"/>
</dbReference>
<name>A0A5C7GH17_9FLAO</name>
<keyword evidence="4" id="KW-1185">Reference proteome</keyword>
<keyword evidence="2" id="KW-0472">Membrane</keyword>
<dbReference type="EMBL" id="VRKQ01000010">
    <property type="protein sequence ID" value="TXG36878.1"/>
    <property type="molecule type" value="Genomic_DNA"/>
</dbReference>
<sequence>MIKFFRKIRQKLLAENRFSKYLLYAVGEIVLVVIGILIALQINTWNQEKANQKLEVKILKELKRNLKKDLIEITSDIGVMDENQIRLGEVIKELKNNVNPSDEFYNNVAALKRVPHFDPIKSAYEFLHSKGVDIISNDSLREIISNHYELNYPYYNKYENERLQFKIHQTNDYMLNHFIWFDNPERGGRDEYIITGEEFLKVRDNGSLERIVAAGIWENSLIRDRAKRVEEQIEGLIQLINKELE</sequence>
<evidence type="ECO:0000256" key="1">
    <source>
        <dbReference type="SAM" id="Coils"/>
    </source>
</evidence>
<dbReference type="Pfam" id="PF19578">
    <property type="entry name" value="DUF6090"/>
    <property type="match status" value="1"/>
</dbReference>
<evidence type="ECO:0000256" key="2">
    <source>
        <dbReference type="SAM" id="Phobius"/>
    </source>
</evidence>
<organism evidence="3 4">
    <name type="scientific">Seonamhaeicola maritimus</name>
    <dbReference type="NCBI Taxonomy" id="2591822"/>
    <lineage>
        <taxon>Bacteria</taxon>
        <taxon>Pseudomonadati</taxon>
        <taxon>Bacteroidota</taxon>
        <taxon>Flavobacteriia</taxon>
        <taxon>Flavobacteriales</taxon>
        <taxon>Flavobacteriaceae</taxon>
    </lineage>
</organism>